<protein>
    <submittedName>
        <fullName evidence="3">Multidrug resistance efflux pump</fullName>
    </submittedName>
</protein>
<dbReference type="InterPro" id="IPR058625">
    <property type="entry name" value="MdtA-like_BSH"/>
</dbReference>
<evidence type="ECO:0000259" key="2">
    <source>
        <dbReference type="Pfam" id="PF25917"/>
    </source>
</evidence>
<dbReference type="Gene3D" id="2.40.50.100">
    <property type="match status" value="2"/>
</dbReference>
<evidence type="ECO:0000256" key="1">
    <source>
        <dbReference type="SAM" id="Coils"/>
    </source>
</evidence>
<dbReference type="OrthoDB" id="7929252at2"/>
<accession>A0A2T0RY16</accession>
<dbReference type="PANTHER" id="PTHR30367">
    <property type="entry name" value="P-HYDROXYBENZOIC ACID EFFLUX PUMP SUBUNIT AAEA-RELATED"/>
    <property type="match status" value="1"/>
</dbReference>
<feature type="coiled-coil region" evidence="1">
    <location>
        <begin position="114"/>
        <end position="155"/>
    </location>
</feature>
<dbReference type="InterPro" id="IPR050393">
    <property type="entry name" value="MFP_Efflux_Pump"/>
</dbReference>
<proteinExistence type="predicted"/>
<dbReference type="Proteomes" id="UP000239480">
    <property type="component" value="Unassembled WGS sequence"/>
</dbReference>
<evidence type="ECO:0000313" key="3">
    <source>
        <dbReference type="EMBL" id="PRY26079.1"/>
    </source>
</evidence>
<dbReference type="Gene3D" id="1.10.287.470">
    <property type="entry name" value="Helix hairpin bin"/>
    <property type="match status" value="2"/>
</dbReference>
<keyword evidence="1" id="KW-0175">Coiled coil</keyword>
<comment type="caution">
    <text evidence="3">The sequence shown here is derived from an EMBL/GenBank/DDBJ whole genome shotgun (WGS) entry which is preliminary data.</text>
</comment>
<gene>
    <name evidence="3" type="ORF">CLV78_101172</name>
</gene>
<reference evidence="3 4" key="1">
    <citation type="submission" date="2018-03" db="EMBL/GenBank/DDBJ databases">
        <title>Genomic Encyclopedia of Archaeal and Bacterial Type Strains, Phase II (KMG-II): from individual species to whole genera.</title>
        <authorList>
            <person name="Goeker M."/>
        </authorList>
    </citation>
    <scope>NUCLEOTIDE SEQUENCE [LARGE SCALE GENOMIC DNA]</scope>
    <source>
        <strain evidence="3 4">DSM 29328</strain>
    </source>
</reference>
<keyword evidence="4" id="KW-1185">Reference proteome</keyword>
<evidence type="ECO:0000313" key="4">
    <source>
        <dbReference type="Proteomes" id="UP000239480"/>
    </source>
</evidence>
<dbReference type="RefSeq" id="WP_106202886.1">
    <property type="nucleotide sequence ID" value="NZ_PVTD01000001.1"/>
</dbReference>
<dbReference type="Pfam" id="PF25917">
    <property type="entry name" value="BSH_RND"/>
    <property type="match status" value="1"/>
</dbReference>
<dbReference type="PANTHER" id="PTHR30367:SF12">
    <property type="entry name" value="P-HYDROXYBENZOIC ACID EFFLUX PUMP SUBUNIT AAEA"/>
    <property type="match status" value="1"/>
</dbReference>
<dbReference type="EMBL" id="PVTD01000001">
    <property type="protein sequence ID" value="PRY26079.1"/>
    <property type="molecule type" value="Genomic_DNA"/>
</dbReference>
<organism evidence="3 4">
    <name type="scientific">Aliiruegeria haliotis</name>
    <dbReference type="NCBI Taxonomy" id="1280846"/>
    <lineage>
        <taxon>Bacteria</taxon>
        <taxon>Pseudomonadati</taxon>
        <taxon>Pseudomonadota</taxon>
        <taxon>Alphaproteobacteria</taxon>
        <taxon>Rhodobacterales</taxon>
        <taxon>Roseobacteraceae</taxon>
        <taxon>Aliiruegeria</taxon>
    </lineage>
</organism>
<name>A0A2T0RY16_9RHOB</name>
<dbReference type="AlphaFoldDB" id="A0A2T0RY16"/>
<sequence>MLELLFCATFTLLPDYLYRRFRQGKRIGHEITLFSVWYELRIGLTTCLMLTIALITVVFYYHPSSTNVTSFFRTVSILPEGSGRVKEIFIATNDEVKQGDLLFTLDDRTQRAAVDSAEKRVAEVEAEFDTAEAELAAAQGAVDQAQGALTQAEEELEIRAQLLAEGSPATSPREVERLENTVDSRLGAYETAQAQYKAVETKLTRSLPAKLETAKAQLEEANTALSKMEVYAGVNGVVQQFGLQVGDIVNPFMRPAGLLVPPAVGDGIFQAGFNQLNAQVIKLGMIGEMTCLSQPFFIVPVRVSALPPVVATGQFRPSDQLLDVQDRARPGTLLVQVEEVFEGSTDRIAPGSKCILNLYTDNHERLATEEFGFWHGLYLHMVDTVGLVHALILRIQALMLPVNGLVLTGGH</sequence>
<dbReference type="SUPFAM" id="SSF111369">
    <property type="entry name" value="HlyD-like secretion proteins"/>
    <property type="match status" value="1"/>
</dbReference>
<feature type="domain" description="Multidrug resistance protein MdtA-like barrel-sandwich hybrid" evidence="2">
    <location>
        <begin position="73"/>
        <end position="250"/>
    </location>
</feature>